<gene>
    <name evidence="5" type="primary">rhgT</name>
    <name evidence="5" type="ORF">GCM10010984_23710</name>
    <name evidence="6" type="ORF">SAMN05443634_11276</name>
</gene>
<dbReference type="GO" id="GO:0016788">
    <property type="term" value="F:hydrolase activity, acting on ester bonds"/>
    <property type="evidence" value="ECO:0007669"/>
    <property type="project" value="UniProtKB-ARBA"/>
</dbReference>
<dbReference type="Proteomes" id="UP000184120">
    <property type="component" value="Unassembled WGS sequence"/>
</dbReference>
<dbReference type="InterPro" id="IPR036514">
    <property type="entry name" value="SGNH_hydro_sf"/>
</dbReference>
<reference evidence="8" key="4">
    <citation type="journal article" date="2019" name="Int. J. Syst. Evol. Microbiol.">
        <title>The Global Catalogue of Microorganisms (GCM) 10K type strain sequencing project: providing services to taxonomists for standard genome sequencing and annotation.</title>
        <authorList>
            <consortium name="The Broad Institute Genomics Platform"/>
            <consortium name="The Broad Institute Genome Sequencing Center for Infectious Disease"/>
            <person name="Wu L."/>
            <person name="Ma J."/>
        </authorList>
    </citation>
    <scope>NUCLEOTIDE SEQUENCE [LARGE SCALE GENOMIC DNA]</scope>
    <source>
        <strain evidence="8">CGMCC 1.12707</strain>
    </source>
</reference>
<dbReference type="AlphaFoldDB" id="A0A1M7C3P0"/>
<feature type="chain" id="PRO_5013065245" evidence="3">
    <location>
        <begin position="22"/>
        <end position="270"/>
    </location>
</feature>
<feature type="signal peptide" evidence="3">
    <location>
        <begin position="1"/>
        <end position="21"/>
    </location>
</feature>
<dbReference type="OrthoDB" id="9807041at2"/>
<dbReference type="Gene3D" id="3.40.50.1110">
    <property type="entry name" value="SGNH hydrolase"/>
    <property type="match status" value="1"/>
</dbReference>
<keyword evidence="2" id="KW-0378">Hydrolase</keyword>
<protein>
    <submittedName>
        <fullName evidence="6">Lysophospholipase L1</fullName>
    </submittedName>
    <submittedName>
        <fullName evidence="5">Rhamnogalacturonan acetylesterase RhgT</fullName>
    </submittedName>
</protein>
<dbReference type="RefSeq" id="WP_072933815.1">
    <property type="nucleotide sequence ID" value="NZ_BMFL01000016.1"/>
</dbReference>
<sequence length="270" mass="31063">MKNKFNLVNLFFLLIALTISAQKKQQNTVSIYLIGDSTVADYTGNYDPGKDYMKSRYPIAGWGQEFQPFFVKDSLNDIKTLKNKEVVIKDKAKGGRSTRTFFQEGRWREVFDNLNAKDYVLMQFGHNDAAENKQERYVNIEGYKEFLRLYVSQTRQKGAIPIILSPVARNYPWKNGHLENVHGDYPKAAEEIAKEMNVPFLDLNEISMQFFSKKGEKYVSDVYFMNFGANLYEAYPDGQKDNTHFQIAGAKAVAALVFTELKKIINNTTH</sequence>
<feature type="domain" description="SGNH hydrolase-type esterase" evidence="4">
    <location>
        <begin position="34"/>
        <end position="208"/>
    </location>
</feature>
<dbReference type="InterPro" id="IPR013830">
    <property type="entry name" value="SGNH_hydro"/>
</dbReference>
<dbReference type="EMBL" id="BMFL01000016">
    <property type="protein sequence ID" value="GGF05712.1"/>
    <property type="molecule type" value="Genomic_DNA"/>
</dbReference>
<reference evidence="6" key="2">
    <citation type="submission" date="2016-11" db="EMBL/GenBank/DDBJ databases">
        <authorList>
            <person name="Jaros S."/>
            <person name="Januszkiewicz K."/>
            <person name="Wedrychowicz H."/>
        </authorList>
    </citation>
    <scope>NUCLEOTIDE SEQUENCE [LARGE SCALE GENOMIC DNA]</scope>
    <source>
        <strain evidence="6">DSM 27989</strain>
    </source>
</reference>
<comment type="similarity">
    <text evidence="1">Belongs to the 'GDSL' lipolytic enzyme family.</text>
</comment>
<dbReference type="EMBL" id="FRBH01000012">
    <property type="protein sequence ID" value="SHL61840.1"/>
    <property type="molecule type" value="Genomic_DNA"/>
</dbReference>
<reference evidence="7" key="3">
    <citation type="submission" date="2016-11" db="EMBL/GenBank/DDBJ databases">
        <authorList>
            <person name="Varghese N."/>
            <person name="Submissions S."/>
        </authorList>
    </citation>
    <scope>NUCLEOTIDE SEQUENCE [LARGE SCALE GENOMIC DNA]</scope>
    <source>
        <strain evidence="7">DSM 27989</strain>
    </source>
</reference>
<evidence type="ECO:0000256" key="2">
    <source>
        <dbReference type="ARBA" id="ARBA00022801"/>
    </source>
</evidence>
<evidence type="ECO:0000313" key="5">
    <source>
        <dbReference type="EMBL" id="GGF05712.1"/>
    </source>
</evidence>
<reference evidence="5" key="5">
    <citation type="submission" date="2024-05" db="EMBL/GenBank/DDBJ databases">
        <authorList>
            <person name="Sun Q."/>
            <person name="Zhou Y."/>
        </authorList>
    </citation>
    <scope>NUCLEOTIDE SEQUENCE</scope>
    <source>
        <strain evidence="5">CGMCC 1.12707</strain>
    </source>
</reference>
<organism evidence="6 7">
    <name type="scientific">Chishuiella changwenlii</name>
    <dbReference type="NCBI Taxonomy" id="1434701"/>
    <lineage>
        <taxon>Bacteria</taxon>
        <taxon>Pseudomonadati</taxon>
        <taxon>Bacteroidota</taxon>
        <taxon>Flavobacteriia</taxon>
        <taxon>Flavobacteriales</taxon>
        <taxon>Weeksellaceae</taxon>
        <taxon>Chishuiella</taxon>
    </lineage>
</organism>
<proteinExistence type="inferred from homology"/>
<dbReference type="STRING" id="1434701.SAMN05443634_11276"/>
<evidence type="ECO:0000313" key="7">
    <source>
        <dbReference type="Proteomes" id="UP000184120"/>
    </source>
</evidence>
<reference evidence="5" key="1">
    <citation type="journal article" date="2014" name="Int. J. Syst. Evol. Microbiol.">
        <title>Complete genome of a new Firmicutes species belonging to the dominant human colonic microbiota ('Ruminococcus bicirculans') reveals two chromosomes and a selective capacity to utilize plant glucans.</title>
        <authorList>
            <consortium name="NISC Comparative Sequencing Program"/>
            <person name="Wegmann U."/>
            <person name="Louis P."/>
            <person name="Goesmann A."/>
            <person name="Henrissat B."/>
            <person name="Duncan S.H."/>
            <person name="Flint H.J."/>
        </authorList>
    </citation>
    <scope>NUCLEOTIDE SEQUENCE</scope>
    <source>
        <strain evidence="5">CGMCC 1.12707</strain>
    </source>
</reference>
<dbReference type="Pfam" id="PF13472">
    <property type="entry name" value="Lipase_GDSL_2"/>
    <property type="match status" value="1"/>
</dbReference>
<dbReference type="PANTHER" id="PTHR43695">
    <property type="entry name" value="PUTATIVE (AFU_ORTHOLOGUE AFUA_2G17250)-RELATED"/>
    <property type="match status" value="1"/>
</dbReference>
<keyword evidence="3" id="KW-0732">Signal</keyword>
<dbReference type="CDD" id="cd01821">
    <property type="entry name" value="Rhamnogalacturan_acetylesterase_like"/>
    <property type="match status" value="1"/>
</dbReference>
<evidence type="ECO:0000313" key="6">
    <source>
        <dbReference type="EMBL" id="SHL61840.1"/>
    </source>
</evidence>
<name>A0A1M7C3P0_9FLAO</name>
<evidence type="ECO:0000259" key="4">
    <source>
        <dbReference type="Pfam" id="PF13472"/>
    </source>
</evidence>
<evidence type="ECO:0000256" key="1">
    <source>
        <dbReference type="ARBA" id="ARBA00008668"/>
    </source>
</evidence>
<accession>A0A1M7C3P0</accession>
<dbReference type="InterPro" id="IPR037459">
    <property type="entry name" value="RhgT-like"/>
</dbReference>
<evidence type="ECO:0000313" key="8">
    <source>
        <dbReference type="Proteomes" id="UP000650994"/>
    </source>
</evidence>
<dbReference type="PANTHER" id="PTHR43695:SF1">
    <property type="entry name" value="RHAMNOGALACTURONAN ACETYLESTERASE"/>
    <property type="match status" value="1"/>
</dbReference>
<dbReference type="SUPFAM" id="SSF52266">
    <property type="entry name" value="SGNH hydrolase"/>
    <property type="match status" value="1"/>
</dbReference>
<evidence type="ECO:0000256" key="3">
    <source>
        <dbReference type="SAM" id="SignalP"/>
    </source>
</evidence>
<keyword evidence="8" id="KW-1185">Reference proteome</keyword>
<dbReference type="Proteomes" id="UP000650994">
    <property type="component" value="Unassembled WGS sequence"/>
</dbReference>